<dbReference type="InterPro" id="IPR017441">
    <property type="entry name" value="Protein_kinase_ATP_BS"/>
</dbReference>
<accession>A0A8H5B2B7</accession>
<feature type="binding site" evidence="3">
    <location>
        <position position="146"/>
    </location>
    <ligand>
        <name>ATP</name>
        <dbReference type="ChEBI" id="CHEBI:30616"/>
    </ligand>
</feature>
<dbReference type="GO" id="GO:0005737">
    <property type="term" value="C:cytoplasm"/>
    <property type="evidence" value="ECO:0007669"/>
    <property type="project" value="TreeGrafter"/>
</dbReference>
<dbReference type="PANTHER" id="PTHR24346">
    <property type="entry name" value="MAP/MICROTUBULE AFFINITY-REGULATING KINASE"/>
    <property type="match status" value="1"/>
</dbReference>
<feature type="region of interest" description="Disordered" evidence="4">
    <location>
        <begin position="438"/>
        <end position="680"/>
    </location>
</feature>
<feature type="compositionally biased region" description="Low complexity" evidence="4">
    <location>
        <begin position="547"/>
        <end position="578"/>
    </location>
</feature>
<feature type="domain" description="Protein kinase" evidence="5">
    <location>
        <begin position="118"/>
        <end position="433"/>
    </location>
</feature>
<dbReference type="GO" id="GO:0004674">
    <property type="term" value="F:protein serine/threonine kinase activity"/>
    <property type="evidence" value="ECO:0007669"/>
    <property type="project" value="TreeGrafter"/>
</dbReference>
<dbReference type="InterPro" id="IPR011009">
    <property type="entry name" value="Kinase-like_dom_sf"/>
</dbReference>
<comment type="caution">
    <text evidence="6">The sequence shown here is derived from an EMBL/GenBank/DDBJ whole genome shotgun (WGS) entry which is preliminary data.</text>
</comment>
<feature type="region of interest" description="Disordered" evidence="4">
    <location>
        <begin position="63"/>
        <end position="83"/>
    </location>
</feature>
<reference evidence="6 7" key="1">
    <citation type="journal article" date="2020" name="ISME J.">
        <title>Uncovering the hidden diversity of litter-decomposition mechanisms in mushroom-forming fungi.</title>
        <authorList>
            <person name="Floudas D."/>
            <person name="Bentzer J."/>
            <person name="Ahren D."/>
            <person name="Johansson T."/>
            <person name="Persson P."/>
            <person name="Tunlid A."/>
        </authorList>
    </citation>
    <scope>NUCLEOTIDE SEQUENCE [LARGE SCALE GENOMIC DNA]</scope>
    <source>
        <strain evidence="6 7">CBS 101986</strain>
    </source>
</reference>
<organism evidence="6 7">
    <name type="scientific">Psilocybe cf. subviscida</name>
    <dbReference type="NCBI Taxonomy" id="2480587"/>
    <lineage>
        <taxon>Eukaryota</taxon>
        <taxon>Fungi</taxon>
        <taxon>Dikarya</taxon>
        <taxon>Basidiomycota</taxon>
        <taxon>Agaricomycotina</taxon>
        <taxon>Agaricomycetes</taxon>
        <taxon>Agaricomycetidae</taxon>
        <taxon>Agaricales</taxon>
        <taxon>Agaricineae</taxon>
        <taxon>Strophariaceae</taxon>
        <taxon>Psilocybe</taxon>
    </lineage>
</organism>
<evidence type="ECO:0000313" key="7">
    <source>
        <dbReference type="Proteomes" id="UP000567179"/>
    </source>
</evidence>
<feature type="compositionally biased region" description="Polar residues" evidence="4">
    <location>
        <begin position="73"/>
        <end position="83"/>
    </location>
</feature>
<dbReference type="PROSITE" id="PS50011">
    <property type="entry name" value="PROTEIN_KINASE_DOM"/>
    <property type="match status" value="1"/>
</dbReference>
<evidence type="ECO:0000256" key="4">
    <source>
        <dbReference type="SAM" id="MobiDB-lite"/>
    </source>
</evidence>
<evidence type="ECO:0000256" key="2">
    <source>
        <dbReference type="ARBA" id="ARBA00022840"/>
    </source>
</evidence>
<feature type="compositionally biased region" description="Low complexity" evidence="4">
    <location>
        <begin position="650"/>
        <end position="663"/>
    </location>
</feature>
<dbReference type="OrthoDB" id="4062651at2759"/>
<gene>
    <name evidence="6" type="ORF">D9619_007043</name>
</gene>
<feature type="compositionally biased region" description="Low complexity" evidence="4">
    <location>
        <begin position="596"/>
        <end position="608"/>
    </location>
</feature>
<keyword evidence="2 3" id="KW-0067">ATP-binding</keyword>
<dbReference type="PROSITE" id="PS00108">
    <property type="entry name" value="PROTEIN_KINASE_ST"/>
    <property type="match status" value="1"/>
</dbReference>
<dbReference type="GO" id="GO:0000226">
    <property type="term" value="P:microtubule cytoskeleton organization"/>
    <property type="evidence" value="ECO:0007669"/>
    <property type="project" value="TreeGrafter"/>
</dbReference>
<dbReference type="Gene3D" id="3.30.200.20">
    <property type="entry name" value="Phosphorylase Kinase, domain 1"/>
    <property type="match status" value="1"/>
</dbReference>
<dbReference type="SMART" id="SM00220">
    <property type="entry name" value="S_TKc"/>
    <property type="match status" value="1"/>
</dbReference>
<evidence type="ECO:0000256" key="1">
    <source>
        <dbReference type="ARBA" id="ARBA00022741"/>
    </source>
</evidence>
<feature type="compositionally biased region" description="Basic and acidic residues" evidence="4">
    <location>
        <begin position="664"/>
        <end position="680"/>
    </location>
</feature>
<feature type="compositionally biased region" description="Basic residues" evidence="4">
    <location>
        <begin position="636"/>
        <end position="645"/>
    </location>
</feature>
<keyword evidence="7" id="KW-1185">Reference proteome</keyword>
<dbReference type="PROSITE" id="PS00107">
    <property type="entry name" value="PROTEIN_KINASE_ATP"/>
    <property type="match status" value="1"/>
</dbReference>
<protein>
    <recommendedName>
        <fullName evidence="5">Protein kinase domain-containing protein</fullName>
    </recommendedName>
</protein>
<evidence type="ECO:0000259" key="5">
    <source>
        <dbReference type="PROSITE" id="PS50011"/>
    </source>
</evidence>
<dbReference type="InterPro" id="IPR008271">
    <property type="entry name" value="Ser/Thr_kinase_AS"/>
</dbReference>
<dbReference type="GO" id="GO:0005524">
    <property type="term" value="F:ATP binding"/>
    <property type="evidence" value="ECO:0007669"/>
    <property type="project" value="UniProtKB-UniRule"/>
</dbReference>
<keyword evidence="1 3" id="KW-0547">Nucleotide-binding</keyword>
<dbReference type="AlphaFoldDB" id="A0A8H5B2B7"/>
<proteinExistence type="predicted"/>
<feature type="region of interest" description="Disordered" evidence="4">
    <location>
        <begin position="732"/>
        <end position="814"/>
    </location>
</feature>
<dbReference type="Gene3D" id="1.10.510.10">
    <property type="entry name" value="Transferase(Phosphotransferase) domain 1"/>
    <property type="match status" value="2"/>
</dbReference>
<dbReference type="GO" id="GO:0035556">
    <property type="term" value="P:intracellular signal transduction"/>
    <property type="evidence" value="ECO:0007669"/>
    <property type="project" value="TreeGrafter"/>
</dbReference>
<evidence type="ECO:0000256" key="3">
    <source>
        <dbReference type="PROSITE-ProRule" id="PRU10141"/>
    </source>
</evidence>
<name>A0A8H5B2B7_9AGAR</name>
<feature type="compositionally biased region" description="Low complexity" evidence="4">
    <location>
        <begin position="732"/>
        <end position="747"/>
    </location>
</feature>
<dbReference type="InterPro" id="IPR000719">
    <property type="entry name" value="Prot_kinase_dom"/>
</dbReference>
<dbReference type="EMBL" id="JAACJJ010000043">
    <property type="protein sequence ID" value="KAF5315500.1"/>
    <property type="molecule type" value="Genomic_DNA"/>
</dbReference>
<evidence type="ECO:0000313" key="6">
    <source>
        <dbReference type="EMBL" id="KAF5315500.1"/>
    </source>
</evidence>
<feature type="compositionally biased region" description="Low complexity" evidence="4">
    <location>
        <begin position="455"/>
        <end position="478"/>
    </location>
</feature>
<dbReference type="Pfam" id="PF00069">
    <property type="entry name" value="Pkinase"/>
    <property type="match status" value="2"/>
</dbReference>
<feature type="compositionally biased region" description="Basic and acidic residues" evidence="4">
    <location>
        <begin position="521"/>
        <end position="535"/>
    </location>
</feature>
<sequence>MFTGDTLSADIHTLSSTHVIQPWDLPASASARMPIEALREEDEDDNSHHHTPDLEQTLSAALRSSAAREHTPQPLTDSPASCSNVSASPAAAFLSFFSSPTPQHAANPDDEGQVVTGYTLGPIIGYGATSIIRTATSSSGTQTAVKIVRRSDLVKAGNAPQARRKLEHEAAVWGTLSHEHVLPLFSVVHHPYADYFFTLYCPAGSPSTSSTGMVVRGLRYLHDTAGYVHRDLKLENVLVDEMGVCKIGDFGMSRRIDSDDDSDDDQEDYLHLPSFGMGSANNNNNPGVHRAVSLAAPSKRMPRNHPHQAMGMMRHNTARHRNSTSTNEPVHIFQPGSLPYASPELLLPQTSEGHRPHPSQDIWALGVMLYALLTGRLPFTDNFEPRLQMKILNGYYTVPPGIGKGAERILAGCLTSSVQERWTISMVDEVSWGVGWGAEGDDAAAHDSDNSDECLPPLASSRSRSHSRPPMSARSASLDWQLDEPRSRASQEAASRRSTSRAKRSLSRVPLMPLSAGGSGRRSDSRHDYEYDRYGSRSASRHPPRSRSPVSASAASVTFSTSTSGSSGSASAPAALGTFPRSQLSHQHPSPPIPLKTPSSSTSTASFSYLGPTYQEDESAVDMSPSPPLLSAPVPRGRRPSKHQQYHQQSTSRSPSPSVVPTTPRDDGPLVHDLGEPPLEELEHLDLSANAARAATAKARGRQASRNHGPVVGQLSLAMAAAEAEAEAMARSDSLTSASTASDSVSAIGENARVGKPDFSLPPPLSALRRRAASSQPQGRHHQRPTSSPPAGGPRMLNLNVAAPPAPLDPFLTPASVTATAPTLLLVNRSRSAHPRG</sequence>
<dbReference type="SUPFAM" id="SSF56112">
    <property type="entry name" value="Protein kinase-like (PK-like)"/>
    <property type="match status" value="1"/>
</dbReference>
<dbReference type="PANTHER" id="PTHR24346:SF76">
    <property type="entry name" value="NON-SPECIFIC SERINE_THREONINE PROTEIN KINASE"/>
    <property type="match status" value="1"/>
</dbReference>
<dbReference type="Proteomes" id="UP000567179">
    <property type="component" value="Unassembled WGS sequence"/>
</dbReference>